<accession>A0A0C3D267</accession>
<dbReference type="Proteomes" id="UP000053989">
    <property type="component" value="Unassembled WGS sequence"/>
</dbReference>
<dbReference type="InParanoid" id="A0A0C3D267"/>
<organism evidence="1 2">
    <name type="scientific">Scleroderma citrinum Foug A</name>
    <dbReference type="NCBI Taxonomy" id="1036808"/>
    <lineage>
        <taxon>Eukaryota</taxon>
        <taxon>Fungi</taxon>
        <taxon>Dikarya</taxon>
        <taxon>Basidiomycota</taxon>
        <taxon>Agaricomycotina</taxon>
        <taxon>Agaricomycetes</taxon>
        <taxon>Agaricomycetidae</taxon>
        <taxon>Boletales</taxon>
        <taxon>Sclerodermatineae</taxon>
        <taxon>Sclerodermataceae</taxon>
        <taxon>Scleroderma</taxon>
    </lineage>
</organism>
<evidence type="ECO:0000313" key="2">
    <source>
        <dbReference type="Proteomes" id="UP000053989"/>
    </source>
</evidence>
<reference evidence="1 2" key="1">
    <citation type="submission" date="2014-04" db="EMBL/GenBank/DDBJ databases">
        <authorList>
            <consortium name="DOE Joint Genome Institute"/>
            <person name="Kuo A."/>
            <person name="Kohler A."/>
            <person name="Nagy L.G."/>
            <person name="Floudas D."/>
            <person name="Copeland A."/>
            <person name="Barry K.W."/>
            <person name="Cichocki N."/>
            <person name="Veneault-Fourrey C."/>
            <person name="LaButti K."/>
            <person name="Lindquist E.A."/>
            <person name="Lipzen A."/>
            <person name="Lundell T."/>
            <person name="Morin E."/>
            <person name="Murat C."/>
            <person name="Sun H."/>
            <person name="Tunlid A."/>
            <person name="Henrissat B."/>
            <person name="Grigoriev I.V."/>
            <person name="Hibbett D.S."/>
            <person name="Martin F."/>
            <person name="Nordberg H.P."/>
            <person name="Cantor M.N."/>
            <person name="Hua S.X."/>
        </authorList>
    </citation>
    <scope>NUCLEOTIDE SEQUENCE [LARGE SCALE GENOMIC DNA]</scope>
    <source>
        <strain evidence="1 2">Foug A</strain>
    </source>
</reference>
<dbReference type="EMBL" id="KN822626">
    <property type="protein sequence ID" value="KIM50186.1"/>
    <property type="molecule type" value="Genomic_DNA"/>
</dbReference>
<protein>
    <submittedName>
        <fullName evidence="1">Uncharacterized protein</fullName>
    </submittedName>
</protein>
<keyword evidence="2" id="KW-1185">Reference proteome</keyword>
<proteinExistence type="predicted"/>
<gene>
    <name evidence="1" type="ORF">SCLCIDRAFT_34561</name>
</gene>
<dbReference type="HOGENOM" id="CLU_2689268_0_0_1"/>
<dbReference type="AlphaFoldDB" id="A0A0C3D267"/>
<sequence>MQNFLEDLILFVRKNSADPLMKNFILQLKAHLLPHVQALHDANVLVDLPEPSVTADAMDTEGLSMLNQVVFQRD</sequence>
<name>A0A0C3D267_9AGAM</name>
<dbReference type="OrthoDB" id="2688224at2759"/>
<reference evidence="2" key="2">
    <citation type="submission" date="2015-01" db="EMBL/GenBank/DDBJ databases">
        <title>Evolutionary Origins and Diversification of the Mycorrhizal Mutualists.</title>
        <authorList>
            <consortium name="DOE Joint Genome Institute"/>
            <consortium name="Mycorrhizal Genomics Consortium"/>
            <person name="Kohler A."/>
            <person name="Kuo A."/>
            <person name="Nagy L.G."/>
            <person name="Floudas D."/>
            <person name="Copeland A."/>
            <person name="Barry K.W."/>
            <person name="Cichocki N."/>
            <person name="Veneault-Fourrey C."/>
            <person name="LaButti K."/>
            <person name="Lindquist E.A."/>
            <person name="Lipzen A."/>
            <person name="Lundell T."/>
            <person name="Morin E."/>
            <person name="Murat C."/>
            <person name="Riley R."/>
            <person name="Ohm R."/>
            <person name="Sun H."/>
            <person name="Tunlid A."/>
            <person name="Henrissat B."/>
            <person name="Grigoriev I.V."/>
            <person name="Hibbett D.S."/>
            <person name="Martin F."/>
        </authorList>
    </citation>
    <scope>NUCLEOTIDE SEQUENCE [LARGE SCALE GENOMIC DNA]</scope>
    <source>
        <strain evidence="2">Foug A</strain>
    </source>
</reference>
<evidence type="ECO:0000313" key="1">
    <source>
        <dbReference type="EMBL" id="KIM50186.1"/>
    </source>
</evidence>